<sequence>MDNVTRIKKKIFNKIFQKKSNEQGYVRPNKERSYVRTSGVHPLKISEVI</sequence>
<name>A0A9P0HKB5_NEZVI</name>
<keyword evidence="2" id="KW-1185">Reference proteome</keyword>
<dbReference type="EMBL" id="OV725081">
    <property type="protein sequence ID" value="CAH1403490.1"/>
    <property type="molecule type" value="Genomic_DNA"/>
</dbReference>
<gene>
    <name evidence="1" type="ORF">NEZAVI_LOCUS12093</name>
</gene>
<evidence type="ECO:0000313" key="2">
    <source>
        <dbReference type="Proteomes" id="UP001152798"/>
    </source>
</evidence>
<dbReference type="Proteomes" id="UP001152798">
    <property type="component" value="Chromosome 5"/>
</dbReference>
<reference evidence="1" key="1">
    <citation type="submission" date="2022-01" db="EMBL/GenBank/DDBJ databases">
        <authorList>
            <person name="King R."/>
        </authorList>
    </citation>
    <scope>NUCLEOTIDE SEQUENCE</scope>
</reference>
<organism evidence="1 2">
    <name type="scientific">Nezara viridula</name>
    <name type="common">Southern green stink bug</name>
    <name type="synonym">Cimex viridulus</name>
    <dbReference type="NCBI Taxonomy" id="85310"/>
    <lineage>
        <taxon>Eukaryota</taxon>
        <taxon>Metazoa</taxon>
        <taxon>Ecdysozoa</taxon>
        <taxon>Arthropoda</taxon>
        <taxon>Hexapoda</taxon>
        <taxon>Insecta</taxon>
        <taxon>Pterygota</taxon>
        <taxon>Neoptera</taxon>
        <taxon>Paraneoptera</taxon>
        <taxon>Hemiptera</taxon>
        <taxon>Heteroptera</taxon>
        <taxon>Panheteroptera</taxon>
        <taxon>Pentatomomorpha</taxon>
        <taxon>Pentatomoidea</taxon>
        <taxon>Pentatomidae</taxon>
        <taxon>Pentatominae</taxon>
        <taxon>Nezara</taxon>
    </lineage>
</organism>
<protein>
    <submittedName>
        <fullName evidence="1">Uncharacterized protein</fullName>
    </submittedName>
</protein>
<dbReference type="AlphaFoldDB" id="A0A9P0HKB5"/>
<evidence type="ECO:0000313" key="1">
    <source>
        <dbReference type="EMBL" id="CAH1403490.1"/>
    </source>
</evidence>
<proteinExistence type="predicted"/>
<accession>A0A9P0HKB5</accession>